<feature type="domain" description="AFP-like" evidence="1">
    <location>
        <begin position="293"/>
        <end position="351"/>
    </location>
</feature>
<dbReference type="Proteomes" id="UP000061457">
    <property type="component" value="Chromosome I"/>
</dbReference>
<dbReference type="SMART" id="SM00858">
    <property type="entry name" value="SAF"/>
    <property type="match status" value="1"/>
</dbReference>
<dbReference type="InterPro" id="IPR020030">
    <property type="entry name" value="Pseudaminic_synth_PseI"/>
</dbReference>
<evidence type="ECO:0000313" key="2">
    <source>
        <dbReference type="EMBL" id="ALO41444.1"/>
    </source>
</evidence>
<dbReference type="CDD" id="cd11615">
    <property type="entry name" value="SAF_NeuB_like"/>
    <property type="match status" value="1"/>
</dbReference>
<dbReference type="KEGG" id="pphe:PP2015_926"/>
<dbReference type="PROSITE" id="PS50844">
    <property type="entry name" value="AFP_LIKE"/>
    <property type="match status" value="1"/>
</dbReference>
<dbReference type="InterPro" id="IPR036732">
    <property type="entry name" value="AFP_Neu5c_C_sf"/>
</dbReference>
<evidence type="ECO:0000259" key="1">
    <source>
        <dbReference type="PROSITE" id="PS50844"/>
    </source>
</evidence>
<dbReference type="InterPro" id="IPR006190">
    <property type="entry name" value="SAF_AFP_Neu5Ac"/>
</dbReference>
<organism evidence="2 3">
    <name type="scientific">Pseudoalteromonas phenolica</name>
    <dbReference type="NCBI Taxonomy" id="161398"/>
    <lineage>
        <taxon>Bacteria</taxon>
        <taxon>Pseudomonadati</taxon>
        <taxon>Pseudomonadota</taxon>
        <taxon>Gammaproteobacteria</taxon>
        <taxon>Alteromonadales</taxon>
        <taxon>Pseudoalteromonadaceae</taxon>
        <taxon>Pseudoalteromonas</taxon>
    </lineage>
</organism>
<dbReference type="InterPro" id="IPR051690">
    <property type="entry name" value="PseI-like"/>
</dbReference>
<dbReference type="GO" id="GO:0016051">
    <property type="term" value="P:carbohydrate biosynthetic process"/>
    <property type="evidence" value="ECO:0007669"/>
    <property type="project" value="InterPro"/>
</dbReference>
<dbReference type="Gene3D" id="3.20.20.70">
    <property type="entry name" value="Aldolase class I"/>
    <property type="match status" value="1"/>
</dbReference>
<dbReference type="InterPro" id="IPR013974">
    <property type="entry name" value="SAF"/>
</dbReference>
<dbReference type="Gene3D" id="3.90.1210.10">
    <property type="entry name" value="Antifreeze-like/N-acetylneuraminic acid synthase C-terminal domain"/>
    <property type="match status" value="1"/>
</dbReference>
<evidence type="ECO:0000313" key="3">
    <source>
        <dbReference type="Proteomes" id="UP000061457"/>
    </source>
</evidence>
<dbReference type="AlphaFoldDB" id="A0A0S2JZX3"/>
<dbReference type="GO" id="GO:0047444">
    <property type="term" value="F:N-acylneuraminate-9-phosphate synthase activity"/>
    <property type="evidence" value="ECO:0007669"/>
    <property type="project" value="TreeGrafter"/>
</dbReference>
<dbReference type="InterPro" id="IPR013785">
    <property type="entry name" value="Aldolase_TIM"/>
</dbReference>
<accession>A0A0S2JZX3</accession>
<proteinExistence type="predicted"/>
<dbReference type="PANTHER" id="PTHR42966:SF2">
    <property type="entry name" value="PSEUDAMINIC ACID SYNTHASE"/>
    <property type="match status" value="1"/>
</dbReference>
<name>A0A0S2JZX3_9GAMM</name>
<dbReference type="RefSeq" id="WP_058029184.1">
    <property type="nucleotide sequence ID" value="NZ_CP013187.1"/>
</dbReference>
<dbReference type="PANTHER" id="PTHR42966">
    <property type="entry name" value="N-ACETYLNEURAMINATE SYNTHASE"/>
    <property type="match status" value="1"/>
</dbReference>
<dbReference type="SUPFAM" id="SSF51569">
    <property type="entry name" value="Aldolase"/>
    <property type="match status" value="1"/>
</dbReference>
<dbReference type="OrthoDB" id="9781701at2"/>
<sequence>MKNEVIIDNKIISDSSEPYIIAEVSANHNGSLKTALDTILAAKQAGASAVKIQSYTPDTMTIDCDKNDFLIEGGLWDGENLYGLYEKAHTPFSWHKALFNYAKEIGITLFSTPFDNTAVDLLESLDCPAYKIASFEITDIPLIERIAQTGKPIIISTGLATLDEVKEAVETIKKQNNNKIIVLHCISAYPTPIEKMNLKSILTLQNHFNLLTGLSDHSIGTAAANTSVALGARVIEKHFILDRNQGGPDSSFSIEPSELNELINTCNQTWASLGSGDITTTNEESPNKKFRRSIYAVRDIAQGQVITEEDVKIIRPGFGLAPKHIKNVVGSTACQAIERGTALSFSLIDATDKKGN</sequence>
<reference evidence="2 3" key="1">
    <citation type="submission" date="2015-11" db="EMBL/GenBank/DDBJ databases">
        <authorList>
            <person name="Zhang Y."/>
            <person name="Guo Z."/>
        </authorList>
    </citation>
    <scope>NUCLEOTIDE SEQUENCE [LARGE SCALE GENOMIC DNA]</scope>
    <source>
        <strain evidence="2 3">KCTC 12086</strain>
    </source>
</reference>
<gene>
    <name evidence="2" type="ORF">PP2015_926</name>
</gene>
<dbReference type="InterPro" id="IPR013132">
    <property type="entry name" value="PseI/NeuA/B-like_N"/>
</dbReference>
<dbReference type="Pfam" id="PF03102">
    <property type="entry name" value="NeuB"/>
    <property type="match status" value="1"/>
</dbReference>
<dbReference type="Pfam" id="PF08666">
    <property type="entry name" value="SAF"/>
    <property type="match status" value="1"/>
</dbReference>
<protein>
    <submittedName>
        <fullName evidence="2">N-acetylneuraminate synthase</fullName>
    </submittedName>
</protein>
<dbReference type="SUPFAM" id="SSF51269">
    <property type="entry name" value="AFP III-like domain"/>
    <property type="match status" value="1"/>
</dbReference>
<dbReference type="EMBL" id="CP013187">
    <property type="protein sequence ID" value="ALO41444.1"/>
    <property type="molecule type" value="Genomic_DNA"/>
</dbReference>
<dbReference type="STRING" id="161398.PP2015_926"/>
<dbReference type="InterPro" id="IPR057736">
    <property type="entry name" value="SAF_PseI/NeuA/NeuB"/>
</dbReference>
<keyword evidence="3" id="KW-1185">Reference proteome</keyword>
<dbReference type="PATRIC" id="fig|161398.10.peg.942"/>
<dbReference type="NCBIfam" id="TIGR03586">
    <property type="entry name" value="PseI"/>
    <property type="match status" value="1"/>
</dbReference>